<proteinExistence type="predicted"/>
<dbReference type="Proteomes" id="UP000188318">
    <property type="component" value="Unassembled WGS sequence"/>
</dbReference>
<feature type="compositionally biased region" description="Acidic residues" evidence="1">
    <location>
        <begin position="110"/>
        <end position="121"/>
    </location>
</feature>
<organism evidence="2 3">
    <name type="scientific">Aspergillus carbonarius (strain ITEM 5010)</name>
    <dbReference type="NCBI Taxonomy" id="602072"/>
    <lineage>
        <taxon>Eukaryota</taxon>
        <taxon>Fungi</taxon>
        <taxon>Dikarya</taxon>
        <taxon>Ascomycota</taxon>
        <taxon>Pezizomycotina</taxon>
        <taxon>Eurotiomycetes</taxon>
        <taxon>Eurotiomycetidae</taxon>
        <taxon>Eurotiales</taxon>
        <taxon>Aspergillaceae</taxon>
        <taxon>Aspergillus</taxon>
        <taxon>Aspergillus subgen. Circumdati</taxon>
    </lineage>
</organism>
<reference evidence="3" key="1">
    <citation type="journal article" date="2017" name="Genome Biol.">
        <title>Comparative genomics reveals high biological diversity and specific adaptations in the industrially and medically important fungal genus Aspergillus.</title>
        <authorList>
            <person name="de Vries R.P."/>
            <person name="Riley R."/>
            <person name="Wiebenga A."/>
            <person name="Aguilar-Osorio G."/>
            <person name="Amillis S."/>
            <person name="Uchima C.A."/>
            <person name="Anderluh G."/>
            <person name="Asadollahi M."/>
            <person name="Askin M."/>
            <person name="Barry K."/>
            <person name="Battaglia E."/>
            <person name="Bayram O."/>
            <person name="Benocci T."/>
            <person name="Braus-Stromeyer S.A."/>
            <person name="Caldana C."/>
            <person name="Canovas D."/>
            <person name="Cerqueira G.C."/>
            <person name="Chen F."/>
            <person name="Chen W."/>
            <person name="Choi C."/>
            <person name="Clum A."/>
            <person name="Dos Santos R.A."/>
            <person name="Damasio A.R."/>
            <person name="Diallinas G."/>
            <person name="Emri T."/>
            <person name="Fekete E."/>
            <person name="Flipphi M."/>
            <person name="Freyberg S."/>
            <person name="Gallo A."/>
            <person name="Gournas C."/>
            <person name="Habgood R."/>
            <person name="Hainaut M."/>
            <person name="Harispe M.L."/>
            <person name="Henrissat B."/>
            <person name="Hilden K.S."/>
            <person name="Hope R."/>
            <person name="Hossain A."/>
            <person name="Karabika E."/>
            <person name="Karaffa L."/>
            <person name="Karanyi Z."/>
            <person name="Krasevec N."/>
            <person name="Kuo A."/>
            <person name="Kusch H."/>
            <person name="LaButti K."/>
            <person name="Lagendijk E.L."/>
            <person name="Lapidus A."/>
            <person name="Levasseur A."/>
            <person name="Lindquist E."/>
            <person name="Lipzen A."/>
            <person name="Logrieco A.F."/>
            <person name="MacCabe A."/>
            <person name="Maekelae M.R."/>
            <person name="Malavazi I."/>
            <person name="Melin P."/>
            <person name="Meyer V."/>
            <person name="Mielnichuk N."/>
            <person name="Miskei M."/>
            <person name="Molnar A.P."/>
            <person name="Mule G."/>
            <person name="Ngan C.Y."/>
            <person name="Orejas M."/>
            <person name="Orosz E."/>
            <person name="Ouedraogo J.P."/>
            <person name="Overkamp K.M."/>
            <person name="Park H.-S."/>
            <person name="Perrone G."/>
            <person name="Piumi F."/>
            <person name="Punt P.J."/>
            <person name="Ram A.F."/>
            <person name="Ramon A."/>
            <person name="Rauscher S."/>
            <person name="Record E."/>
            <person name="Riano-Pachon D.M."/>
            <person name="Robert V."/>
            <person name="Roehrig J."/>
            <person name="Ruller R."/>
            <person name="Salamov A."/>
            <person name="Salih N.S."/>
            <person name="Samson R.A."/>
            <person name="Sandor E."/>
            <person name="Sanguinetti M."/>
            <person name="Schuetze T."/>
            <person name="Sepcic K."/>
            <person name="Shelest E."/>
            <person name="Sherlock G."/>
            <person name="Sophianopoulou V."/>
            <person name="Squina F.M."/>
            <person name="Sun H."/>
            <person name="Susca A."/>
            <person name="Todd R.B."/>
            <person name="Tsang A."/>
            <person name="Unkles S.E."/>
            <person name="van de Wiele N."/>
            <person name="van Rossen-Uffink D."/>
            <person name="Oliveira J.V."/>
            <person name="Vesth T.C."/>
            <person name="Visser J."/>
            <person name="Yu J.-H."/>
            <person name="Zhou M."/>
            <person name="Andersen M.R."/>
            <person name="Archer D.B."/>
            <person name="Baker S.E."/>
            <person name="Benoit I."/>
            <person name="Brakhage A.A."/>
            <person name="Braus G.H."/>
            <person name="Fischer R."/>
            <person name="Frisvad J.C."/>
            <person name="Goldman G.H."/>
            <person name="Houbraken J."/>
            <person name="Oakley B."/>
            <person name="Pocsi I."/>
            <person name="Scazzocchio C."/>
            <person name="Seiboth B."/>
            <person name="vanKuyk P.A."/>
            <person name="Wortman J."/>
            <person name="Dyer P.S."/>
            <person name="Grigoriev I.V."/>
        </authorList>
    </citation>
    <scope>NUCLEOTIDE SEQUENCE [LARGE SCALE GENOMIC DNA]</scope>
    <source>
        <strain evidence="3">ITEM 5010</strain>
    </source>
</reference>
<dbReference type="EMBL" id="KV907694">
    <property type="protein sequence ID" value="OOF89841.1"/>
    <property type="molecule type" value="Genomic_DNA"/>
</dbReference>
<evidence type="ECO:0000256" key="1">
    <source>
        <dbReference type="SAM" id="MobiDB-lite"/>
    </source>
</evidence>
<gene>
    <name evidence="2" type="ORF">ASPCADRAFT_135659</name>
</gene>
<accession>A0A1R3R5U0</accession>
<feature type="compositionally biased region" description="Basic and acidic residues" evidence="1">
    <location>
        <begin position="95"/>
        <end position="109"/>
    </location>
</feature>
<dbReference type="VEuPathDB" id="FungiDB:ASPCADRAFT_135659"/>
<evidence type="ECO:0000313" key="3">
    <source>
        <dbReference type="Proteomes" id="UP000188318"/>
    </source>
</evidence>
<keyword evidence="3" id="KW-1185">Reference proteome</keyword>
<name>A0A1R3R5U0_ASPC5</name>
<dbReference type="AlphaFoldDB" id="A0A1R3R5U0"/>
<protein>
    <submittedName>
        <fullName evidence="2">Uncharacterized protein</fullName>
    </submittedName>
</protein>
<evidence type="ECO:0000313" key="2">
    <source>
        <dbReference type="EMBL" id="OOF89841.1"/>
    </source>
</evidence>
<sequence length="146" mass="15422">MISVVTESPDGDVWLGEAAEEVGVTADDEIANGEVLDRGVDTADENSANEESALELCIAEELLVLAGILAEGVLDIAEVEGDVKGLEEWLEETPEEKLETAKDGTGEKEILEDETTGDETLDGTAAELDRKTEANDVAVGTTMVEV</sequence>
<feature type="region of interest" description="Disordered" evidence="1">
    <location>
        <begin position="91"/>
        <end position="133"/>
    </location>
</feature>